<dbReference type="AlphaFoldDB" id="A0A834SCP8"/>
<gene>
    <name evidence="1" type="ORF">G2W53_044591</name>
</gene>
<evidence type="ECO:0000313" key="2">
    <source>
        <dbReference type="Proteomes" id="UP000634136"/>
    </source>
</evidence>
<sequence>MALCHRQPLTTTFGIVNLIIEVAVGKHGIIIEFNDPDHNTRRIPA</sequence>
<name>A0A834SCP8_9FABA</name>
<evidence type="ECO:0000313" key="1">
    <source>
        <dbReference type="EMBL" id="KAF7800911.1"/>
    </source>
</evidence>
<proteinExistence type="predicted"/>
<protein>
    <submittedName>
        <fullName evidence="1">AMMECR 1 family protein</fullName>
    </submittedName>
</protein>
<comment type="caution">
    <text evidence="1">The sequence shown here is derived from an EMBL/GenBank/DDBJ whole genome shotgun (WGS) entry which is preliminary data.</text>
</comment>
<reference evidence="1" key="1">
    <citation type="submission" date="2020-09" db="EMBL/GenBank/DDBJ databases">
        <title>Genome-Enabled Discovery of Anthraquinone Biosynthesis in Senna tora.</title>
        <authorList>
            <person name="Kang S.-H."/>
            <person name="Pandey R.P."/>
            <person name="Lee C.-M."/>
            <person name="Sim J.-S."/>
            <person name="Jeong J.-T."/>
            <person name="Choi B.-S."/>
            <person name="Jung M."/>
            <person name="Ginzburg D."/>
            <person name="Zhao K."/>
            <person name="Won S.Y."/>
            <person name="Oh T.-J."/>
            <person name="Yu Y."/>
            <person name="Kim N.-H."/>
            <person name="Lee O.R."/>
            <person name="Lee T.-H."/>
            <person name="Bashyal P."/>
            <person name="Kim T.-S."/>
            <person name="Lee W.-H."/>
            <person name="Kawkins C."/>
            <person name="Kim C.-K."/>
            <person name="Kim J.S."/>
            <person name="Ahn B.O."/>
            <person name="Rhee S.Y."/>
            <person name="Sohng J.K."/>
        </authorList>
    </citation>
    <scope>NUCLEOTIDE SEQUENCE</scope>
    <source>
        <tissue evidence="1">Leaf</tissue>
    </source>
</reference>
<dbReference type="EMBL" id="JAAIUW010000122">
    <property type="protein sequence ID" value="KAF7800911.1"/>
    <property type="molecule type" value="Genomic_DNA"/>
</dbReference>
<dbReference type="OrthoDB" id="24630at2759"/>
<dbReference type="Proteomes" id="UP000634136">
    <property type="component" value="Unassembled WGS sequence"/>
</dbReference>
<organism evidence="1 2">
    <name type="scientific">Senna tora</name>
    <dbReference type="NCBI Taxonomy" id="362788"/>
    <lineage>
        <taxon>Eukaryota</taxon>
        <taxon>Viridiplantae</taxon>
        <taxon>Streptophyta</taxon>
        <taxon>Embryophyta</taxon>
        <taxon>Tracheophyta</taxon>
        <taxon>Spermatophyta</taxon>
        <taxon>Magnoliopsida</taxon>
        <taxon>eudicotyledons</taxon>
        <taxon>Gunneridae</taxon>
        <taxon>Pentapetalae</taxon>
        <taxon>rosids</taxon>
        <taxon>fabids</taxon>
        <taxon>Fabales</taxon>
        <taxon>Fabaceae</taxon>
        <taxon>Caesalpinioideae</taxon>
        <taxon>Cassia clade</taxon>
        <taxon>Senna</taxon>
    </lineage>
</organism>
<keyword evidence="2" id="KW-1185">Reference proteome</keyword>
<accession>A0A834SCP8</accession>